<dbReference type="PANTHER" id="PTHR22776:SF94">
    <property type="entry name" value="MAL, T CELL DIFFERENTIATION PROTEIN A"/>
    <property type="match status" value="1"/>
</dbReference>
<sequence length="201" mass="22886">MLRYVTRIRLIVLIVLIFADALLFLTSRRHYRSSENQTKQQHQHQEQQLMASNTATMGHLPTGCGICTTIPDILYLPELIFGGLVWILVACTYVVPANPQAWVMTVSLFCFIMTFVWVIVFACGTHYNKASWAAADFVYHFIATVFYLSASVMLAYVTLAFGSIGWSQIYKLDIAAVVFSFVATLLYFIHTILSAFRWRSF</sequence>
<evidence type="ECO:0000313" key="9">
    <source>
        <dbReference type="Proteomes" id="UP000503349"/>
    </source>
</evidence>
<evidence type="ECO:0000256" key="6">
    <source>
        <dbReference type="SAM" id="Phobius"/>
    </source>
</evidence>
<keyword evidence="4 5" id="KW-0472">Membrane</keyword>
<dbReference type="GO" id="GO:0019911">
    <property type="term" value="F:structural constituent of myelin sheath"/>
    <property type="evidence" value="ECO:0007669"/>
    <property type="project" value="TreeGrafter"/>
</dbReference>
<dbReference type="Proteomes" id="UP000503349">
    <property type="component" value="Chromosome 3"/>
</dbReference>
<evidence type="ECO:0000256" key="2">
    <source>
        <dbReference type="ARBA" id="ARBA00022692"/>
    </source>
</evidence>
<evidence type="ECO:0000256" key="3">
    <source>
        <dbReference type="ARBA" id="ARBA00022989"/>
    </source>
</evidence>
<dbReference type="PROSITE" id="PS51225">
    <property type="entry name" value="MARVEL"/>
    <property type="match status" value="1"/>
</dbReference>
<feature type="transmembrane region" description="Helical" evidence="6">
    <location>
        <begin position="174"/>
        <end position="196"/>
    </location>
</feature>
<dbReference type="AlphaFoldDB" id="A0A6G1PCY9"/>
<dbReference type="GO" id="GO:0042552">
    <property type="term" value="P:myelination"/>
    <property type="evidence" value="ECO:0007669"/>
    <property type="project" value="TreeGrafter"/>
</dbReference>
<feature type="transmembrane region" description="Helical" evidence="6">
    <location>
        <begin position="137"/>
        <end position="162"/>
    </location>
</feature>
<accession>A0A6G1PCY9</accession>
<proteinExistence type="predicted"/>
<gene>
    <name evidence="8" type="ORF">EXN66_Car003797</name>
</gene>
<feature type="domain" description="MARVEL" evidence="7">
    <location>
        <begin position="66"/>
        <end position="199"/>
    </location>
</feature>
<feature type="transmembrane region" description="Helical" evidence="6">
    <location>
        <begin position="73"/>
        <end position="95"/>
    </location>
</feature>
<keyword evidence="3 6" id="KW-1133">Transmembrane helix</keyword>
<dbReference type="PRINTS" id="PR01884">
    <property type="entry name" value="MALPROTEIN"/>
</dbReference>
<dbReference type="InterPro" id="IPR013295">
    <property type="entry name" value="MAL"/>
</dbReference>
<dbReference type="InterPro" id="IPR008253">
    <property type="entry name" value="Marvel"/>
</dbReference>
<evidence type="ECO:0000256" key="1">
    <source>
        <dbReference type="ARBA" id="ARBA00004141"/>
    </source>
</evidence>
<dbReference type="PANTHER" id="PTHR22776">
    <property type="entry name" value="MARVEL-CONTAINING POTENTIAL LIPID RAFT-ASSOCIATED PROTEIN"/>
    <property type="match status" value="1"/>
</dbReference>
<keyword evidence="9" id="KW-1185">Reference proteome</keyword>
<keyword evidence="2 5" id="KW-0812">Transmembrane</keyword>
<dbReference type="EMBL" id="CM015714">
    <property type="protein sequence ID" value="KAF3688125.1"/>
    <property type="molecule type" value="Genomic_DNA"/>
</dbReference>
<dbReference type="Pfam" id="PF01284">
    <property type="entry name" value="MARVEL"/>
    <property type="match status" value="1"/>
</dbReference>
<evidence type="ECO:0000256" key="4">
    <source>
        <dbReference type="ARBA" id="ARBA00023136"/>
    </source>
</evidence>
<name>A0A6G1PCY9_CHAAH</name>
<comment type="subcellular location">
    <subcellularLocation>
        <location evidence="1">Membrane</location>
        <topology evidence="1">Multi-pass membrane protein</topology>
    </subcellularLocation>
</comment>
<reference evidence="9" key="2">
    <citation type="submission" date="2019-02" db="EMBL/GenBank/DDBJ databases">
        <title>Opniocepnalus argus Var Kimnra genome.</title>
        <authorList>
            <person name="Zhou C."/>
            <person name="Xiao S."/>
        </authorList>
    </citation>
    <scope>NUCLEOTIDE SEQUENCE [LARGE SCALE GENOMIC DNA]</scope>
</reference>
<feature type="transmembrane region" description="Helical" evidence="6">
    <location>
        <begin position="101"/>
        <end position="125"/>
    </location>
</feature>
<dbReference type="GO" id="GO:0016020">
    <property type="term" value="C:membrane"/>
    <property type="evidence" value="ECO:0007669"/>
    <property type="project" value="UniProtKB-SubCell"/>
</dbReference>
<dbReference type="InterPro" id="IPR050578">
    <property type="entry name" value="MARVEL-CKLF_proteins"/>
</dbReference>
<organism evidence="8 9">
    <name type="scientific">Channa argus</name>
    <name type="common">Northern snakehead</name>
    <name type="synonym">Ophicephalus argus</name>
    <dbReference type="NCBI Taxonomy" id="215402"/>
    <lineage>
        <taxon>Eukaryota</taxon>
        <taxon>Metazoa</taxon>
        <taxon>Chordata</taxon>
        <taxon>Craniata</taxon>
        <taxon>Vertebrata</taxon>
        <taxon>Euteleostomi</taxon>
        <taxon>Actinopterygii</taxon>
        <taxon>Neopterygii</taxon>
        <taxon>Teleostei</taxon>
        <taxon>Neoteleostei</taxon>
        <taxon>Acanthomorphata</taxon>
        <taxon>Anabantaria</taxon>
        <taxon>Anabantiformes</taxon>
        <taxon>Channoidei</taxon>
        <taxon>Channidae</taxon>
        <taxon>Channa</taxon>
    </lineage>
</organism>
<protein>
    <submittedName>
        <fullName evidence="8">Myelin and lymphocyte protein T-lymphocyte maturation-associated protein</fullName>
    </submittedName>
</protein>
<evidence type="ECO:0000313" key="8">
    <source>
        <dbReference type="EMBL" id="KAF3688125.1"/>
    </source>
</evidence>
<reference evidence="8 9" key="1">
    <citation type="submission" date="2019-02" db="EMBL/GenBank/DDBJ databases">
        <title>Opniocepnalus argus genome.</title>
        <authorList>
            <person name="Zhou C."/>
            <person name="Xiao S."/>
        </authorList>
    </citation>
    <scope>NUCLEOTIDE SEQUENCE [LARGE SCALE GENOMIC DNA]</scope>
    <source>
        <strain evidence="8">OARG1902GOOAL</strain>
        <tissue evidence="8">Muscle</tissue>
    </source>
</reference>
<feature type="transmembrane region" description="Helical" evidence="6">
    <location>
        <begin position="6"/>
        <end position="25"/>
    </location>
</feature>
<evidence type="ECO:0000259" key="7">
    <source>
        <dbReference type="PROSITE" id="PS51225"/>
    </source>
</evidence>
<evidence type="ECO:0000256" key="5">
    <source>
        <dbReference type="PROSITE-ProRule" id="PRU00581"/>
    </source>
</evidence>